<protein>
    <recommendedName>
        <fullName evidence="3">dolichyl-P-Man:Man5GlcNAc2-PP-dolichol alpha-1,3-mannosyltransferase</fullName>
        <ecNumber evidence="3">2.4.1.258</ecNumber>
    </recommendedName>
</protein>
<reference evidence="13" key="1">
    <citation type="journal article" date="2017" name="Cell">
        <title>Insights into land plant evolution garnered from the Marchantia polymorpha genome.</title>
        <authorList>
            <person name="Bowman J.L."/>
            <person name="Kohchi T."/>
            <person name="Yamato K.T."/>
            <person name="Jenkins J."/>
            <person name="Shu S."/>
            <person name="Ishizaki K."/>
            <person name="Yamaoka S."/>
            <person name="Nishihama R."/>
            <person name="Nakamura Y."/>
            <person name="Berger F."/>
            <person name="Adam C."/>
            <person name="Aki S.S."/>
            <person name="Althoff F."/>
            <person name="Araki T."/>
            <person name="Arteaga-Vazquez M.A."/>
            <person name="Balasubrmanian S."/>
            <person name="Barry K."/>
            <person name="Bauer D."/>
            <person name="Boehm C.R."/>
            <person name="Briginshaw L."/>
            <person name="Caballero-Perez J."/>
            <person name="Catarino B."/>
            <person name="Chen F."/>
            <person name="Chiyoda S."/>
            <person name="Chovatia M."/>
            <person name="Davies K.M."/>
            <person name="Delmans M."/>
            <person name="Demura T."/>
            <person name="Dierschke T."/>
            <person name="Dolan L."/>
            <person name="Dorantes-Acosta A.E."/>
            <person name="Eklund D.M."/>
            <person name="Florent S.N."/>
            <person name="Flores-Sandoval E."/>
            <person name="Fujiyama A."/>
            <person name="Fukuzawa H."/>
            <person name="Galik B."/>
            <person name="Grimanelli D."/>
            <person name="Grimwood J."/>
            <person name="Grossniklaus U."/>
            <person name="Hamada T."/>
            <person name="Haseloff J."/>
            <person name="Hetherington A.J."/>
            <person name="Higo A."/>
            <person name="Hirakawa Y."/>
            <person name="Hundley H.N."/>
            <person name="Ikeda Y."/>
            <person name="Inoue K."/>
            <person name="Inoue S.I."/>
            <person name="Ishida S."/>
            <person name="Jia Q."/>
            <person name="Kakita M."/>
            <person name="Kanazawa T."/>
            <person name="Kawai Y."/>
            <person name="Kawashima T."/>
            <person name="Kennedy M."/>
            <person name="Kinose K."/>
            <person name="Kinoshita T."/>
            <person name="Kohara Y."/>
            <person name="Koide E."/>
            <person name="Komatsu K."/>
            <person name="Kopischke S."/>
            <person name="Kubo M."/>
            <person name="Kyozuka J."/>
            <person name="Lagercrantz U."/>
            <person name="Lin S.S."/>
            <person name="Lindquist E."/>
            <person name="Lipzen A.M."/>
            <person name="Lu C.W."/>
            <person name="De Luna E."/>
            <person name="Martienssen R.A."/>
            <person name="Minamino N."/>
            <person name="Mizutani M."/>
            <person name="Mizutani M."/>
            <person name="Mochizuki N."/>
            <person name="Monte I."/>
            <person name="Mosher R."/>
            <person name="Nagasaki H."/>
            <person name="Nakagami H."/>
            <person name="Naramoto S."/>
            <person name="Nishitani K."/>
            <person name="Ohtani M."/>
            <person name="Okamoto T."/>
            <person name="Okumura M."/>
            <person name="Phillips J."/>
            <person name="Pollak B."/>
            <person name="Reinders A."/>
            <person name="Rovekamp M."/>
            <person name="Sano R."/>
            <person name="Sawa S."/>
            <person name="Schmid M.W."/>
            <person name="Shirakawa M."/>
            <person name="Solano R."/>
            <person name="Spunde A."/>
            <person name="Suetsugu N."/>
            <person name="Sugano S."/>
            <person name="Sugiyama A."/>
            <person name="Sun R."/>
            <person name="Suzuki Y."/>
            <person name="Takenaka M."/>
            <person name="Takezawa D."/>
            <person name="Tomogane H."/>
            <person name="Tsuzuki M."/>
            <person name="Ueda T."/>
            <person name="Umeda M."/>
            <person name="Ward J.M."/>
            <person name="Watanabe Y."/>
            <person name="Yazaki K."/>
            <person name="Yokoyama R."/>
            <person name="Yoshitake Y."/>
            <person name="Yotsui I."/>
            <person name="Zachgo S."/>
            <person name="Schmutz J."/>
        </authorList>
    </citation>
    <scope>NUCLEOTIDE SEQUENCE [LARGE SCALE GENOMIC DNA]</scope>
    <source>
        <strain evidence="13">Tak-1</strain>
    </source>
</reference>
<evidence type="ECO:0000256" key="11">
    <source>
        <dbReference type="SAM" id="Phobius"/>
    </source>
</evidence>
<dbReference type="PANTHER" id="PTHR12646">
    <property type="entry name" value="NOT56 - RELATED"/>
    <property type="match status" value="1"/>
</dbReference>
<accession>A0A2R6WLC8</accession>
<dbReference type="GO" id="GO:0005789">
    <property type="term" value="C:endoplasmic reticulum membrane"/>
    <property type="evidence" value="ECO:0007669"/>
    <property type="project" value="UniProtKB-SubCell"/>
</dbReference>
<dbReference type="Gramene" id="Mp8g00710.1">
    <property type="protein sequence ID" value="Mp8g00710.1.cds"/>
    <property type="gene ID" value="Mp8g00710"/>
</dbReference>
<comment type="pathway">
    <text evidence="2">Protein modification; protein glycosylation.</text>
</comment>
<keyword evidence="6 11" id="KW-0812">Transmembrane</keyword>
<dbReference type="EC" id="2.4.1.258" evidence="3"/>
<dbReference type="AlphaFoldDB" id="A0A2R6WLC8"/>
<evidence type="ECO:0000256" key="5">
    <source>
        <dbReference type="ARBA" id="ARBA00022679"/>
    </source>
</evidence>
<feature type="transmembrane region" description="Helical" evidence="11">
    <location>
        <begin position="254"/>
        <end position="272"/>
    </location>
</feature>
<feature type="transmembrane region" description="Helical" evidence="11">
    <location>
        <begin position="159"/>
        <end position="179"/>
    </location>
</feature>
<evidence type="ECO:0000256" key="6">
    <source>
        <dbReference type="ARBA" id="ARBA00022692"/>
    </source>
</evidence>
<sequence length="397" mass="45461">MGTARSPRFYAGAVILALDSILVALVIYRVPYTKIDWDAYMSQVTGFLSGERNYEELEGDTGPLVYPAGFLYFYSGIQYITAGAVFPAQILFGLLYVINLGLVLWIYTRTEVVPLWGLTLLMLSKRIHSIFVLRLFNDCIATTLTHASLILFLKHRWHLGLTVFSIAVSVKMNVLLYAPPLLLLLLKSLPIGGVISSISCAAFVQLVVGFPFLLEYPLAYISRSFNLGRVFIHFWSVNFKFVPERWFVSKPFAIALLAMHLVLLFLFARYKWCKHEKSGALKQKVKKSRKKKLTADHIVTLLFTGNFIGIVCARSLHYQFYSWYFYTLPYLLWKTSYPTILRLFLFVVIEICWNIYPSNSASSVTLLVCHLTLLWGLWSAPSEYPHVREVENEIKSQ</sequence>
<dbReference type="EMBL" id="KZ772749">
    <property type="protein sequence ID" value="PTQ34669.1"/>
    <property type="molecule type" value="Genomic_DNA"/>
</dbReference>
<proteinExistence type="predicted"/>
<keyword evidence="13" id="KW-1185">Reference proteome</keyword>
<evidence type="ECO:0000256" key="4">
    <source>
        <dbReference type="ARBA" id="ARBA00022676"/>
    </source>
</evidence>
<evidence type="ECO:0000256" key="2">
    <source>
        <dbReference type="ARBA" id="ARBA00004922"/>
    </source>
</evidence>
<keyword evidence="9 11" id="KW-0472">Membrane</keyword>
<keyword evidence="5" id="KW-0808">Transferase</keyword>
<evidence type="ECO:0000256" key="7">
    <source>
        <dbReference type="ARBA" id="ARBA00022824"/>
    </source>
</evidence>
<feature type="transmembrane region" description="Helical" evidence="11">
    <location>
        <begin position="127"/>
        <end position="152"/>
    </location>
</feature>
<dbReference type="GO" id="GO:0052925">
    <property type="term" value="F:dol-P-Man:Man(5)GlcNAc(2)-PP-Dol alpha-1,3-mannosyltransferase activity"/>
    <property type="evidence" value="ECO:0000318"/>
    <property type="project" value="GO_Central"/>
</dbReference>
<evidence type="ECO:0000256" key="3">
    <source>
        <dbReference type="ARBA" id="ARBA00011964"/>
    </source>
</evidence>
<evidence type="ECO:0000256" key="9">
    <source>
        <dbReference type="ARBA" id="ARBA00023136"/>
    </source>
</evidence>
<dbReference type="GO" id="GO:0005783">
    <property type="term" value="C:endoplasmic reticulum"/>
    <property type="evidence" value="ECO:0000318"/>
    <property type="project" value="GO_Central"/>
</dbReference>
<gene>
    <name evidence="12" type="ORF">MARPO_0077s0004</name>
</gene>
<evidence type="ECO:0000313" key="13">
    <source>
        <dbReference type="Proteomes" id="UP000244005"/>
    </source>
</evidence>
<evidence type="ECO:0000256" key="8">
    <source>
        <dbReference type="ARBA" id="ARBA00022989"/>
    </source>
</evidence>
<keyword evidence="8 11" id="KW-1133">Transmembrane helix</keyword>
<keyword evidence="4" id="KW-0328">Glycosyltransferase</keyword>
<feature type="transmembrane region" description="Helical" evidence="11">
    <location>
        <begin position="293"/>
        <end position="316"/>
    </location>
</feature>
<name>A0A2R6WLC8_MARPO</name>
<dbReference type="OMA" id="PERYGIH"/>
<comment type="catalytic activity">
    <reaction evidence="10">
        <text>an alpha-D-Man-(1-&gt;2)-alpha-D-Man-(1-&gt;2)-alpha-D-Man-(1-&gt;3)-[alpha-D-Man-(1-&gt;6)]-beta-D-Man-(1-&gt;4)-beta-D-GlcNAc-(1-&gt;4)-alpha-D-GlcNAc-diphospho-di-trans,poly-cis-dolichol + a di-trans,poly-cis-dolichyl beta-D-mannosyl phosphate = an alpha-D-Man-(1-&gt;2)-alpha-D-Man-(1-&gt;2)-alpha-D-Man-(1-&gt;3)-[alpha-D-Man-(1-&gt;3)-alpha-D-Man-(1-&gt;6)]-beta-D-Man-(1-&gt;4)-beta-D-GlcNAc-(1-&gt;4)-alpha-D-GlcNAc-diphospho-di-trans,poly-cis-dolichol + a di-trans,poly-cis-dolichyl phosphate + H(+)</text>
        <dbReference type="Rhea" id="RHEA:29527"/>
        <dbReference type="Rhea" id="RHEA-COMP:19498"/>
        <dbReference type="Rhea" id="RHEA-COMP:19501"/>
        <dbReference type="Rhea" id="RHEA-COMP:19516"/>
        <dbReference type="Rhea" id="RHEA-COMP:19517"/>
        <dbReference type="ChEBI" id="CHEBI:15378"/>
        <dbReference type="ChEBI" id="CHEBI:57683"/>
        <dbReference type="ChEBI" id="CHEBI:58211"/>
        <dbReference type="ChEBI" id="CHEBI:132515"/>
        <dbReference type="ChEBI" id="CHEBI:132516"/>
        <dbReference type="EC" id="2.4.1.258"/>
    </reaction>
    <physiologicalReaction direction="left-to-right" evidence="10">
        <dbReference type="Rhea" id="RHEA:29528"/>
    </physiologicalReaction>
</comment>
<feature type="transmembrane region" description="Helical" evidence="11">
    <location>
        <begin position="336"/>
        <end position="356"/>
    </location>
</feature>
<feature type="transmembrane region" description="Helical" evidence="11">
    <location>
        <begin position="9"/>
        <end position="28"/>
    </location>
</feature>
<keyword evidence="7" id="KW-0256">Endoplasmic reticulum</keyword>
<dbReference type="OrthoDB" id="20028at2759"/>
<dbReference type="PANTHER" id="PTHR12646:SF0">
    <property type="entry name" value="DOL-P-MAN:MAN(5)GLCNAC(2)-PP-DOL ALPHA-1,3-MANNOSYLTRANSFERASE"/>
    <property type="match status" value="1"/>
</dbReference>
<evidence type="ECO:0000256" key="10">
    <source>
        <dbReference type="ARBA" id="ARBA00049506"/>
    </source>
</evidence>
<dbReference type="Pfam" id="PF05208">
    <property type="entry name" value="ALG3"/>
    <property type="match status" value="1"/>
</dbReference>
<dbReference type="Proteomes" id="UP000244005">
    <property type="component" value="Unassembled WGS sequence"/>
</dbReference>
<feature type="transmembrane region" description="Helical" evidence="11">
    <location>
        <begin position="88"/>
        <end position="107"/>
    </location>
</feature>
<organism evidence="12 13">
    <name type="scientific">Marchantia polymorpha</name>
    <name type="common">Common liverwort</name>
    <name type="synonym">Marchantia aquatica</name>
    <dbReference type="NCBI Taxonomy" id="3197"/>
    <lineage>
        <taxon>Eukaryota</taxon>
        <taxon>Viridiplantae</taxon>
        <taxon>Streptophyta</taxon>
        <taxon>Embryophyta</taxon>
        <taxon>Marchantiophyta</taxon>
        <taxon>Marchantiopsida</taxon>
        <taxon>Marchantiidae</taxon>
        <taxon>Marchantiales</taxon>
        <taxon>Marchantiaceae</taxon>
        <taxon>Marchantia</taxon>
    </lineage>
</organism>
<comment type="subcellular location">
    <subcellularLocation>
        <location evidence="1">Endoplasmic reticulum membrane</location>
        <topology evidence="1">Multi-pass membrane protein</topology>
    </subcellularLocation>
</comment>
<evidence type="ECO:0000313" key="12">
    <source>
        <dbReference type="EMBL" id="PTQ34669.1"/>
    </source>
</evidence>
<dbReference type="InterPro" id="IPR007873">
    <property type="entry name" value="Glycosyltransferase_ALG3"/>
</dbReference>
<evidence type="ECO:0000256" key="1">
    <source>
        <dbReference type="ARBA" id="ARBA00004477"/>
    </source>
</evidence>
<feature type="transmembrane region" description="Helical" evidence="11">
    <location>
        <begin position="191"/>
        <end position="214"/>
    </location>
</feature>